<dbReference type="GO" id="GO:0016787">
    <property type="term" value="F:hydrolase activity"/>
    <property type="evidence" value="ECO:0007669"/>
    <property type="project" value="UniProtKB-KW"/>
</dbReference>
<keyword evidence="4" id="KW-0378">Hydrolase</keyword>
<feature type="compositionally biased region" description="Low complexity" evidence="1">
    <location>
        <begin position="223"/>
        <end position="236"/>
    </location>
</feature>
<dbReference type="SUPFAM" id="SSF50494">
    <property type="entry name" value="Trypsin-like serine proteases"/>
    <property type="match status" value="1"/>
</dbReference>
<evidence type="ECO:0000313" key="5">
    <source>
        <dbReference type="Proteomes" id="UP001589647"/>
    </source>
</evidence>
<evidence type="ECO:0000259" key="3">
    <source>
        <dbReference type="Pfam" id="PF00089"/>
    </source>
</evidence>
<keyword evidence="2" id="KW-0472">Membrane</keyword>
<dbReference type="Proteomes" id="UP001589647">
    <property type="component" value="Unassembled WGS sequence"/>
</dbReference>
<dbReference type="EMBL" id="JBHMEI010000078">
    <property type="protein sequence ID" value="MFB9208646.1"/>
    <property type="molecule type" value="Genomic_DNA"/>
</dbReference>
<gene>
    <name evidence="4" type="ORF">ACFFV7_46215</name>
</gene>
<dbReference type="Pfam" id="PF00089">
    <property type="entry name" value="Trypsin"/>
    <property type="match status" value="1"/>
</dbReference>
<name>A0ABV5IVW4_9ACTN</name>
<keyword evidence="2" id="KW-0812">Transmembrane</keyword>
<dbReference type="InterPro" id="IPR001254">
    <property type="entry name" value="Trypsin_dom"/>
</dbReference>
<evidence type="ECO:0000313" key="4">
    <source>
        <dbReference type="EMBL" id="MFB9208646.1"/>
    </source>
</evidence>
<keyword evidence="5" id="KW-1185">Reference proteome</keyword>
<accession>A0ABV5IVW4</accession>
<feature type="transmembrane region" description="Helical" evidence="2">
    <location>
        <begin position="336"/>
        <end position="358"/>
    </location>
</feature>
<dbReference type="InterPro" id="IPR009003">
    <property type="entry name" value="Peptidase_S1_PA"/>
</dbReference>
<dbReference type="RefSeq" id="WP_189647681.1">
    <property type="nucleotide sequence ID" value="NZ_JBHMEI010000078.1"/>
</dbReference>
<organism evidence="4 5">
    <name type="scientific">Nonomuraea spiralis</name>
    <dbReference type="NCBI Taxonomy" id="46182"/>
    <lineage>
        <taxon>Bacteria</taxon>
        <taxon>Bacillati</taxon>
        <taxon>Actinomycetota</taxon>
        <taxon>Actinomycetes</taxon>
        <taxon>Streptosporangiales</taxon>
        <taxon>Streptosporangiaceae</taxon>
        <taxon>Nonomuraea</taxon>
    </lineage>
</organism>
<proteinExistence type="predicted"/>
<dbReference type="InterPro" id="IPR043504">
    <property type="entry name" value="Peptidase_S1_PA_chymotrypsin"/>
</dbReference>
<comment type="caution">
    <text evidence="4">The sequence shown here is derived from an EMBL/GenBank/DDBJ whole genome shotgun (WGS) entry which is preliminary data.</text>
</comment>
<dbReference type="EC" id="3.4.21.-" evidence="4"/>
<evidence type="ECO:0000256" key="2">
    <source>
        <dbReference type="SAM" id="Phobius"/>
    </source>
</evidence>
<sequence length="488" mass="52784">MDRRRLALIRGGDATRFLRVGTGYLIGRRLVLTARHVVEASKGTPWAQIVVRVGHPHDADVHRCLASVRWTDPEERDVALLLLDNEVDVPGTIRWGRPVGNTPLPYQGLAYPSATFKDGQHKVEHLRGKLPPQAGGVGAQDLYVLDQESAPDMRADGEQAWSGASGSAVFCQDHLVGVVIHDDHAFANRRLHACPARTFTGNPAFATLLQRYGDGPPEPVDITSTPPHETPATTTPNSAHKAEAEGPGPEIDSLPAAEPAAAMQGRTETNGPFDMSWTGKEPLSTYATMLGKRGWKGLATLTAIGALASVIGFSLMPGLRLEKLPGEEMPPGFVPLMVGVLGALFAVSTSISTIGRAYSEHLLKNRAGWGLYVGPHYMATTSVTGRREFAWDQIQRVTIEAIRPQGGNVEELRGTARYLYTGIHIRTKYGPGVDMYPAGWPYPWPGSVAGRGNQFPICVLGPMLAQQRAELTQALARYGGQKWKPPKA</sequence>
<feature type="domain" description="Peptidase S1" evidence="3">
    <location>
        <begin position="22"/>
        <end position="181"/>
    </location>
</feature>
<keyword evidence="2" id="KW-1133">Transmembrane helix</keyword>
<dbReference type="Gene3D" id="2.40.10.10">
    <property type="entry name" value="Trypsin-like serine proteases"/>
    <property type="match status" value="1"/>
</dbReference>
<reference evidence="4 5" key="1">
    <citation type="submission" date="2024-09" db="EMBL/GenBank/DDBJ databases">
        <authorList>
            <person name="Sun Q."/>
            <person name="Mori K."/>
        </authorList>
    </citation>
    <scope>NUCLEOTIDE SEQUENCE [LARGE SCALE GENOMIC DNA]</scope>
    <source>
        <strain evidence="4 5">CCM 3426</strain>
    </source>
</reference>
<feature type="transmembrane region" description="Helical" evidence="2">
    <location>
        <begin position="298"/>
        <end position="316"/>
    </location>
</feature>
<evidence type="ECO:0000256" key="1">
    <source>
        <dbReference type="SAM" id="MobiDB-lite"/>
    </source>
</evidence>
<feature type="region of interest" description="Disordered" evidence="1">
    <location>
        <begin position="213"/>
        <end position="253"/>
    </location>
</feature>
<protein>
    <submittedName>
        <fullName evidence="4">Trypsin-like serine protease</fullName>
        <ecNumber evidence="4">3.4.21.-</ecNumber>
    </submittedName>
</protein>